<dbReference type="InterPro" id="IPR015421">
    <property type="entry name" value="PyrdxlP-dep_Trfase_major"/>
</dbReference>
<dbReference type="Gene3D" id="3.90.1150.10">
    <property type="entry name" value="Aspartate Aminotransferase, domain 1"/>
    <property type="match status" value="1"/>
</dbReference>
<dbReference type="GO" id="GO:0030170">
    <property type="term" value="F:pyridoxal phosphate binding"/>
    <property type="evidence" value="ECO:0007669"/>
    <property type="project" value="InterPro"/>
</dbReference>
<keyword evidence="6" id="KW-0663">Pyridoxal phosphate</keyword>
<feature type="domain" description="HTH gntR-type" evidence="10">
    <location>
        <begin position="11"/>
        <end position="79"/>
    </location>
</feature>
<dbReference type="CDD" id="cd00609">
    <property type="entry name" value="AAT_like"/>
    <property type="match status" value="1"/>
</dbReference>
<evidence type="ECO:0000256" key="8">
    <source>
        <dbReference type="ARBA" id="ARBA00023125"/>
    </source>
</evidence>
<dbReference type="SMART" id="SM00345">
    <property type="entry name" value="HTH_GNTR"/>
    <property type="match status" value="1"/>
</dbReference>
<dbReference type="CDD" id="cd07377">
    <property type="entry name" value="WHTH_GntR"/>
    <property type="match status" value="1"/>
</dbReference>
<protein>
    <recommendedName>
        <fullName evidence="3">HTH-type transcriptional regulator NorG</fullName>
    </recommendedName>
</protein>
<keyword evidence="7" id="KW-0805">Transcription regulation</keyword>
<dbReference type="InterPro" id="IPR050859">
    <property type="entry name" value="Class-I_PLP-dep_aminotransf"/>
</dbReference>
<evidence type="ECO:0000256" key="7">
    <source>
        <dbReference type="ARBA" id="ARBA00023015"/>
    </source>
</evidence>
<keyword evidence="8" id="KW-0238">DNA-binding</keyword>
<dbReference type="InterPro" id="IPR000524">
    <property type="entry name" value="Tscrpt_reg_HTH_GntR"/>
</dbReference>
<keyword evidence="12" id="KW-1185">Reference proteome</keyword>
<dbReference type="GO" id="GO:0008483">
    <property type="term" value="F:transaminase activity"/>
    <property type="evidence" value="ECO:0007669"/>
    <property type="project" value="UniProtKB-KW"/>
</dbReference>
<organism evidence="11 12">
    <name type="scientific">Jeotgalicoccus meleagridis</name>
    <dbReference type="NCBI Taxonomy" id="2759181"/>
    <lineage>
        <taxon>Bacteria</taxon>
        <taxon>Bacillati</taxon>
        <taxon>Bacillota</taxon>
        <taxon>Bacilli</taxon>
        <taxon>Bacillales</taxon>
        <taxon>Staphylococcaceae</taxon>
        <taxon>Jeotgalicoccus</taxon>
    </lineage>
</organism>
<dbReference type="Pfam" id="PF00155">
    <property type="entry name" value="Aminotran_1_2"/>
    <property type="match status" value="1"/>
</dbReference>
<dbReference type="Pfam" id="PF00392">
    <property type="entry name" value="GntR"/>
    <property type="match status" value="1"/>
</dbReference>
<dbReference type="PANTHER" id="PTHR42790:SF17">
    <property type="entry name" value="TRANSCRIPTIONAL REGULATOR, GNTR FAMILY"/>
    <property type="match status" value="1"/>
</dbReference>
<evidence type="ECO:0000256" key="5">
    <source>
        <dbReference type="ARBA" id="ARBA00022679"/>
    </source>
</evidence>
<dbReference type="GO" id="GO:0003700">
    <property type="term" value="F:DNA-binding transcription factor activity"/>
    <property type="evidence" value="ECO:0007669"/>
    <property type="project" value="InterPro"/>
</dbReference>
<dbReference type="InterPro" id="IPR015424">
    <property type="entry name" value="PyrdxlP-dep_Trfase"/>
</dbReference>
<evidence type="ECO:0000256" key="9">
    <source>
        <dbReference type="ARBA" id="ARBA00023163"/>
    </source>
</evidence>
<evidence type="ECO:0000259" key="10">
    <source>
        <dbReference type="PROSITE" id="PS50949"/>
    </source>
</evidence>
<name>A0A6V7R2E7_9STAP</name>
<dbReference type="InterPro" id="IPR036388">
    <property type="entry name" value="WH-like_DNA-bd_sf"/>
</dbReference>
<sequence>MHWKPDRSSHLTIHTQIIEWIKSRIDRGDWLIGTKLPTQRHLAELLGVNRSTINNVMEELKAAGLIESKIGSGTYVSNNSWNVLLSKSQPNWQQHIEMSIHKANYHTIQLINDYEQKEDIIRLGTGELSPDLLPSKKIEESLKEIQLDGRAIGYSEPQGSKKLRRILSDYLNKRGIQANIDNILIVSGALQTLQLVSLGLLEENSIIFQEAPSYLNSIHTFQSAGMNMIAVHRNAELKSTLRNIKKKKQSLFYCSPTLQNPSGGNWSMEERQNFYDTCKELKIPIIEDDVYHELLFEQSLRPTLKSIDDSGLVLYLGSVSKTLSPGLRIGWVVGPEAVIKRLADIKMQTDYGSSAISQEIVSYFLSSGMYETHLSDLREKLKERAEFTERILAENFSDIATWKKPKGGFYIWLRFNKAIVNKQLFLNLIKRNILINPGYIYDSTDYHHIRLSYAYASFEELETGLAILKEETEKYFC</sequence>
<dbReference type="Gene3D" id="1.10.10.10">
    <property type="entry name" value="Winged helix-like DNA-binding domain superfamily/Winged helix DNA-binding domain"/>
    <property type="match status" value="1"/>
</dbReference>
<dbReference type="GO" id="GO:0003677">
    <property type="term" value="F:DNA binding"/>
    <property type="evidence" value="ECO:0007669"/>
    <property type="project" value="UniProtKB-KW"/>
</dbReference>
<comment type="caution">
    <text evidence="11">The sequence shown here is derived from an EMBL/GenBank/DDBJ whole genome shotgun (WGS) entry which is preliminary data.</text>
</comment>
<evidence type="ECO:0000313" key="11">
    <source>
        <dbReference type="EMBL" id="CAD2071490.1"/>
    </source>
</evidence>
<evidence type="ECO:0000256" key="2">
    <source>
        <dbReference type="ARBA" id="ARBA00005384"/>
    </source>
</evidence>
<dbReference type="AlphaFoldDB" id="A0A6V7R2E7"/>
<dbReference type="InterPro" id="IPR036390">
    <property type="entry name" value="WH_DNA-bd_sf"/>
</dbReference>
<dbReference type="RefSeq" id="WP_185124831.1">
    <property type="nucleotide sequence ID" value="NZ_CAJEWD010000003.1"/>
</dbReference>
<reference evidence="11 12" key="1">
    <citation type="submission" date="2020-07" db="EMBL/GenBank/DDBJ databases">
        <authorList>
            <person name="Criscuolo A."/>
        </authorList>
    </citation>
    <scope>NUCLEOTIDE SEQUENCE [LARGE SCALE GENOMIC DNA]</scope>
    <source>
        <strain evidence="11">CIP111649</strain>
    </source>
</reference>
<keyword evidence="9" id="KW-0804">Transcription</keyword>
<dbReference type="PRINTS" id="PR00035">
    <property type="entry name" value="HTHGNTR"/>
</dbReference>
<dbReference type="Gene3D" id="3.40.640.10">
    <property type="entry name" value="Type I PLP-dependent aspartate aminotransferase-like (Major domain)"/>
    <property type="match status" value="1"/>
</dbReference>
<keyword evidence="4" id="KW-0032">Aminotransferase</keyword>
<evidence type="ECO:0000256" key="1">
    <source>
        <dbReference type="ARBA" id="ARBA00001933"/>
    </source>
</evidence>
<evidence type="ECO:0000256" key="4">
    <source>
        <dbReference type="ARBA" id="ARBA00022576"/>
    </source>
</evidence>
<dbReference type="GO" id="GO:1901605">
    <property type="term" value="P:alpha-amino acid metabolic process"/>
    <property type="evidence" value="ECO:0007669"/>
    <property type="project" value="TreeGrafter"/>
</dbReference>
<dbReference type="PANTHER" id="PTHR42790">
    <property type="entry name" value="AMINOTRANSFERASE"/>
    <property type="match status" value="1"/>
</dbReference>
<evidence type="ECO:0000256" key="6">
    <source>
        <dbReference type="ARBA" id="ARBA00022898"/>
    </source>
</evidence>
<comment type="cofactor">
    <cofactor evidence="1">
        <name>pyridoxal 5'-phosphate</name>
        <dbReference type="ChEBI" id="CHEBI:597326"/>
    </cofactor>
</comment>
<dbReference type="InterPro" id="IPR015422">
    <property type="entry name" value="PyrdxlP-dep_Trfase_small"/>
</dbReference>
<dbReference type="PROSITE" id="PS50949">
    <property type="entry name" value="HTH_GNTR"/>
    <property type="match status" value="1"/>
</dbReference>
<dbReference type="EMBL" id="CAJEWD010000003">
    <property type="protein sequence ID" value="CAD2071490.1"/>
    <property type="molecule type" value="Genomic_DNA"/>
</dbReference>
<evidence type="ECO:0000256" key="3">
    <source>
        <dbReference type="ARBA" id="ARBA00015123"/>
    </source>
</evidence>
<dbReference type="SUPFAM" id="SSF46785">
    <property type="entry name" value="Winged helix' DNA-binding domain"/>
    <property type="match status" value="1"/>
</dbReference>
<keyword evidence="5" id="KW-0808">Transferase</keyword>
<comment type="similarity">
    <text evidence="2">In the C-terminal section; belongs to the class-I pyridoxal-phosphate-dependent aminotransferase family.</text>
</comment>
<dbReference type="Proteomes" id="UP000589351">
    <property type="component" value="Unassembled WGS sequence"/>
</dbReference>
<dbReference type="InterPro" id="IPR004839">
    <property type="entry name" value="Aminotransferase_I/II_large"/>
</dbReference>
<dbReference type="SUPFAM" id="SSF53383">
    <property type="entry name" value="PLP-dependent transferases"/>
    <property type="match status" value="1"/>
</dbReference>
<proteinExistence type="inferred from homology"/>
<gene>
    <name evidence="11" type="primary">norG</name>
    <name evidence="11" type="ORF">JEODO184_00267</name>
</gene>
<evidence type="ECO:0000313" key="12">
    <source>
        <dbReference type="Proteomes" id="UP000589351"/>
    </source>
</evidence>
<accession>A0A6V7R2E7</accession>